<feature type="domain" description="N-acetyltransferase" evidence="3">
    <location>
        <begin position="24"/>
        <end position="183"/>
    </location>
</feature>
<organism evidence="4 5">
    <name type="scientific">Galbitalea soli</name>
    <dbReference type="NCBI Taxonomy" id="1268042"/>
    <lineage>
        <taxon>Bacteria</taxon>
        <taxon>Bacillati</taxon>
        <taxon>Actinomycetota</taxon>
        <taxon>Actinomycetes</taxon>
        <taxon>Micrococcales</taxon>
        <taxon>Microbacteriaceae</taxon>
        <taxon>Galbitalea</taxon>
    </lineage>
</organism>
<dbReference type="Gene3D" id="3.40.630.30">
    <property type="match status" value="1"/>
</dbReference>
<evidence type="ECO:0000313" key="5">
    <source>
        <dbReference type="Proteomes" id="UP000479756"/>
    </source>
</evidence>
<dbReference type="EMBL" id="JAAGWZ010000002">
    <property type="protein sequence ID" value="NEM91246.1"/>
    <property type="molecule type" value="Genomic_DNA"/>
</dbReference>
<sequence length="341" mass="37211">MSTVPLRDRVPAVAAPHPADTAEVVWRAVQPSDLDALMPLTRAIASVEHPEYVESREEIESELAHSWMQLDEDSLLALDARTGDPLAWGLVVAAPGSETLVRSILLGGVHPAARGRGLGRALLNWQDARAQQQLATHAEALPAWSIVYADDRSSDKKRLLEGAGFTATRWFLGQERVIADPIPEVPFDDGVSIVPFTTELSEATRLAKSDAFRDHWGSQPTTREQWDAMLALPVFRPDLSFVAVDRAGSVVGLVMTETSHEDWELQGYSSGYITLVGVVREWRRRGIAPALLARVFHALADAGIERAALDVDSVNPTGALGLYSGMGFHTTTTVVAYTREF</sequence>
<dbReference type="Proteomes" id="UP000479756">
    <property type="component" value="Unassembled WGS sequence"/>
</dbReference>
<gene>
    <name evidence="4" type="ORF">G3T37_07730</name>
</gene>
<feature type="domain" description="N-acetyltransferase" evidence="3">
    <location>
        <begin position="191"/>
        <end position="341"/>
    </location>
</feature>
<protein>
    <submittedName>
        <fullName evidence="4">GNAT family N-acetyltransferase</fullName>
    </submittedName>
</protein>
<dbReference type="InterPro" id="IPR000182">
    <property type="entry name" value="GNAT_dom"/>
</dbReference>
<dbReference type="CDD" id="cd04301">
    <property type="entry name" value="NAT_SF"/>
    <property type="match status" value="2"/>
</dbReference>
<dbReference type="InterPro" id="IPR050680">
    <property type="entry name" value="YpeA/RimI_acetyltransf"/>
</dbReference>
<name>A0A7C9PN40_9MICO</name>
<dbReference type="RefSeq" id="WP_163472925.1">
    <property type="nucleotide sequence ID" value="NZ_JAAGWZ010000002.1"/>
</dbReference>
<keyword evidence="2" id="KW-0012">Acyltransferase</keyword>
<dbReference type="AlphaFoldDB" id="A0A7C9PN40"/>
<keyword evidence="1 4" id="KW-0808">Transferase</keyword>
<evidence type="ECO:0000259" key="3">
    <source>
        <dbReference type="PROSITE" id="PS51186"/>
    </source>
</evidence>
<evidence type="ECO:0000256" key="1">
    <source>
        <dbReference type="ARBA" id="ARBA00022679"/>
    </source>
</evidence>
<dbReference type="SUPFAM" id="SSF55729">
    <property type="entry name" value="Acyl-CoA N-acyltransferases (Nat)"/>
    <property type="match status" value="2"/>
</dbReference>
<dbReference type="PANTHER" id="PTHR43420">
    <property type="entry name" value="ACETYLTRANSFERASE"/>
    <property type="match status" value="1"/>
</dbReference>
<dbReference type="GO" id="GO:0016747">
    <property type="term" value="F:acyltransferase activity, transferring groups other than amino-acyl groups"/>
    <property type="evidence" value="ECO:0007669"/>
    <property type="project" value="InterPro"/>
</dbReference>
<reference evidence="4 5" key="1">
    <citation type="journal article" date="2014" name="Int. J. Syst. Evol. Microbiol.">
        <title>Description of Galbitalea soli gen. nov., sp. nov., and Frondihabitans sucicola sp. nov.</title>
        <authorList>
            <person name="Kim S.J."/>
            <person name="Lim J.M."/>
            <person name="Ahn J.H."/>
            <person name="Weon H.Y."/>
            <person name="Hamada M."/>
            <person name="Suzuki K."/>
            <person name="Ahn T.Y."/>
            <person name="Kwon S.W."/>
        </authorList>
    </citation>
    <scope>NUCLEOTIDE SEQUENCE [LARGE SCALE GENOMIC DNA]</scope>
    <source>
        <strain evidence="4 5">NBRC 108727</strain>
    </source>
</reference>
<dbReference type="PROSITE" id="PS51186">
    <property type="entry name" value="GNAT"/>
    <property type="match status" value="2"/>
</dbReference>
<keyword evidence="5" id="KW-1185">Reference proteome</keyword>
<comment type="caution">
    <text evidence="4">The sequence shown here is derived from an EMBL/GenBank/DDBJ whole genome shotgun (WGS) entry which is preliminary data.</text>
</comment>
<accession>A0A7C9PN40</accession>
<evidence type="ECO:0000313" key="4">
    <source>
        <dbReference type="EMBL" id="NEM91246.1"/>
    </source>
</evidence>
<proteinExistence type="predicted"/>
<dbReference type="PANTHER" id="PTHR43420:SF12">
    <property type="entry name" value="N-ACETYLTRANSFERASE DOMAIN-CONTAINING PROTEIN"/>
    <property type="match status" value="1"/>
</dbReference>
<evidence type="ECO:0000256" key="2">
    <source>
        <dbReference type="ARBA" id="ARBA00023315"/>
    </source>
</evidence>
<dbReference type="InterPro" id="IPR016181">
    <property type="entry name" value="Acyl_CoA_acyltransferase"/>
</dbReference>
<dbReference type="Pfam" id="PF00583">
    <property type="entry name" value="Acetyltransf_1"/>
    <property type="match status" value="1"/>
</dbReference>